<dbReference type="HAMAP" id="MF_01217">
    <property type="entry name" value="Acyl_carrier"/>
    <property type="match status" value="1"/>
</dbReference>
<keyword evidence="3" id="KW-0276">Fatty acid metabolism</keyword>
<gene>
    <name evidence="3" type="primary">acpP</name>
    <name evidence="6" type="ORF">SAMN02745725_02285</name>
</gene>
<reference evidence="6 7" key="1">
    <citation type="submission" date="2016-11" db="EMBL/GenBank/DDBJ databases">
        <authorList>
            <person name="Jaros S."/>
            <person name="Januszkiewicz K."/>
            <person name="Wedrychowicz H."/>
        </authorList>
    </citation>
    <scope>NUCLEOTIDE SEQUENCE [LARGE SCALE GENOMIC DNA]</scope>
    <source>
        <strain evidence="6 7">DSM 14809</strain>
    </source>
</reference>
<dbReference type="GO" id="GO:0000036">
    <property type="term" value="F:acyl carrier activity"/>
    <property type="evidence" value="ECO:0007669"/>
    <property type="project" value="UniProtKB-UniRule"/>
</dbReference>
<proteinExistence type="inferred from homology"/>
<dbReference type="InterPro" id="IPR003231">
    <property type="entry name" value="ACP"/>
</dbReference>
<keyword evidence="7" id="KW-1185">Reference proteome</keyword>
<dbReference type="PROSITE" id="PS50075">
    <property type="entry name" value="CARRIER"/>
    <property type="match status" value="1"/>
</dbReference>
<evidence type="ECO:0000313" key="6">
    <source>
        <dbReference type="EMBL" id="SHJ32717.1"/>
    </source>
</evidence>
<keyword evidence="3" id="KW-0443">Lipid metabolism</keyword>
<keyword evidence="3" id="KW-0444">Lipid biosynthesis</keyword>
<sequence length="77" mass="8675">MEEIFKKIAAIIEDVADIPLDEIEMNSSFIDDLDLSSLELMSIVAKVEKEFSIKVNEKQLLSVETVKDVVEYIAGNK</sequence>
<keyword evidence="2 3" id="KW-0597">Phosphoprotein</keyword>
<feature type="domain" description="Carrier" evidence="4">
    <location>
        <begin position="1"/>
        <end position="77"/>
    </location>
</feature>
<dbReference type="Pfam" id="PF00550">
    <property type="entry name" value="PP-binding"/>
    <property type="match status" value="1"/>
</dbReference>
<keyword evidence="3" id="KW-0963">Cytoplasm</keyword>
<dbReference type="PROSITE" id="PS50883">
    <property type="entry name" value="EAL"/>
    <property type="match status" value="1"/>
</dbReference>
<dbReference type="Proteomes" id="UP000184185">
    <property type="component" value="Unassembled WGS sequence"/>
</dbReference>
<comment type="function">
    <text evidence="3">Carrier of the growing fatty acid chain in fatty acid biosynthesis.</text>
</comment>
<name>A0A1M6IE31_PSEXY</name>
<comment type="PTM">
    <text evidence="3">4'-phosphopantetheine is transferred from CoA to a specific serine of apo-ACP by AcpS. This modification is essential for activity because fatty acids are bound in thioester linkage to the sulfhydryl of the prosthetic group.</text>
</comment>
<feature type="domain" description="EAL" evidence="5">
    <location>
        <begin position="1"/>
        <end position="77"/>
    </location>
</feature>
<evidence type="ECO:0000259" key="4">
    <source>
        <dbReference type="PROSITE" id="PS50075"/>
    </source>
</evidence>
<dbReference type="InterPro" id="IPR036736">
    <property type="entry name" value="ACP-like_sf"/>
</dbReference>
<dbReference type="RefSeq" id="WP_072918107.1">
    <property type="nucleotide sequence ID" value="NZ_FQYQ01000017.1"/>
</dbReference>
<organism evidence="6 7">
    <name type="scientific">Pseudobutyrivibrio xylanivorans DSM 14809</name>
    <dbReference type="NCBI Taxonomy" id="1123012"/>
    <lineage>
        <taxon>Bacteria</taxon>
        <taxon>Bacillati</taxon>
        <taxon>Bacillota</taxon>
        <taxon>Clostridia</taxon>
        <taxon>Lachnospirales</taxon>
        <taxon>Lachnospiraceae</taxon>
        <taxon>Pseudobutyrivibrio</taxon>
    </lineage>
</organism>
<comment type="similarity">
    <text evidence="3">Belongs to the acyl carrier protein (ACP) family.</text>
</comment>
<dbReference type="EMBL" id="FQYQ01000017">
    <property type="protein sequence ID" value="SHJ32717.1"/>
    <property type="molecule type" value="Genomic_DNA"/>
</dbReference>
<evidence type="ECO:0000259" key="5">
    <source>
        <dbReference type="PROSITE" id="PS50883"/>
    </source>
</evidence>
<keyword evidence="3" id="KW-0275">Fatty acid biosynthesis</keyword>
<keyword evidence="1 3" id="KW-0596">Phosphopantetheine</keyword>
<protein>
    <recommendedName>
        <fullName evidence="3">Acyl carrier protein</fullName>
        <shortName evidence="3">ACP</shortName>
    </recommendedName>
</protein>
<dbReference type="OrthoDB" id="9958230at2"/>
<dbReference type="InterPro" id="IPR001633">
    <property type="entry name" value="EAL_dom"/>
</dbReference>
<feature type="modified residue" description="O-(pantetheine 4'-phosphoryl)serine" evidence="3">
    <location>
        <position position="37"/>
    </location>
</feature>
<dbReference type="InterPro" id="IPR009081">
    <property type="entry name" value="PP-bd_ACP"/>
</dbReference>
<evidence type="ECO:0000256" key="2">
    <source>
        <dbReference type="ARBA" id="ARBA00022553"/>
    </source>
</evidence>
<dbReference type="UniPathway" id="UPA00094"/>
<dbReference type="GO" id="GO:0005737">
    <property type="term" value="C:cytoplasm"/>
    <property type="evidence" value="ECO:0007669"/>
    <property type="project" value="UniProtKB-SubCell"/>
</dbReference>
<dbReference type="Gene3D" id="1.10.1200.10">
    <property type="entry name" value="ACP-like"/>
    <property type="match status" value="1"/>
</dbReference>
<evidence type="ECO:0000256" key="3">
    <source>
        <dbReference type="HAMAP-Rule" id="MF_01217"/>
    </source>
</evidence>
<dbReference type="SUPFAM" id="SSF47336">
    <property type="entry name" value="ACP-like"/>
    <property type="match status" value="1"/>
</dbReference>
<evidence type="ECO:0000256" key="1">
    <source>
        <dbReference type="ARBA" id="ARBA00022450"/>
    </source>
</evidence>
<comment type="subcellular location">
    <subcellularLocation>
        <location evidence="3">Cytoplasm</location>
    </subcellularLocation>
</comment>
<dbReference type="AlphaFoldDB" id="A0A1M6IE31"/>
<comment type="pathway">
    <text evidence="3">Lipid metabolism; fatty acid biosynthesis.</text>
</comment>
<accession>A0A1M6IE31</accession>
<evidence type="ECO:0000313" key="7">
    <source>
        <dbReference type="Proteomes" id="UP000184185"/>
    </source>
</evidence>